<protein>
    <submittedName>
        <fullName evidence="1">Uncharacterized protein</fullName>
    </submittedName>
</protein>
<dbReference type="Proteomes" id="UP000239663">
    <property type="component" value="Unassembled WGS sequence"/>
</dbReference>
<reference evidence="1 2" key="1">
    <citation type="submission" date="2017-12" db="EMBL/GenBank/DDBJ databases">
        <title>Taxonomic description and draft genome of Pradoshia cofamensis Gen. nov., sp. nov., a thermotolerant bacillale isolated from anterior gut of earthworm Eisenia fetida.</title>
        <authorList>
            <person name="Saha T."/>
            <person name="Chakraborty R."/>
        </authorList>
    </citation>
    <scope>NUCLEOTIDE SEQUENCE [LARGE SCALE GENOMIC DNA]</scope>
    <source>
        <strain evidence="1 2">EAG3</strain>
    </source>
</reference>
<organism evidence="1 2">
    <name type="scientific">Pradoshia eiseniae</name>
    <dbReference type="NCBI Taxonomy" id="2064768"/>
    <lineage>
        <taxon>Bacteria</taxon>
        <taxon>Bacillati</taxon>
        <taxon>Bacillota</taxon>
        <taxon>Bacilli</taxon>
        <taxon>Bacillales</taxon>
        <taxon>Bacillaceae</taxon>
        <taxon>Pradoshia</taxon>
    </lineage>
</organism>
<proteinExistence type="predicted"/>
<dbReference type="OrthoDB" id="669028at2"/>
<dbReference type="EMBL" id="PKOZ01000001">
    <property type="protein sequence ID" value="PQD96505.1"/>
    <property type="molecule type" value="Genomic_DNA"/>
</dbReference>
<comment type="caution">
    <text evidence="1">The sequence shown here is derived from an EMBL/GenBank/DDBJ whole genome shotgun (WGS) entry which is preliminary data.</text>
</comment>
<evidence type="ECO:0000313" key="1">
    <source>
        <dbReference type="EMBL" id="PQD96505.1"/>
    </source>
</evidence>
<name>A0A2S7N3D8_9BACI</name>
<dbReference type="RefSeq" id="WP_104847603.1">
    <property type="nucleotide sequence ID" value="NZ_PKOZ01000001.1"/>
</dbReference>
<dbReference type="AlphaFoldDB" id="A0A2S7N3D8"/>
<accession>A0A2S7N3D8</accession>
<gene>
    <name evidence="1" type="ORF">CYL18_00985</name>
</gene>
<evidence type="ECO:0000313" key="2">
    <source>
        <dbReference type="Proteomes" id="UP000239663"/>
    </source>
</evidence>
<keyword evidence="2" id="KW-1185">Reference proteome</keyword>
<sequence length="131" mass="14989">MQERKRIRVNDEMISYFLSEKAVHIDNNDALKRAILKPQAAAEMARVILDDHQKQFNHELPITSTSLAAEIYGHVFPEKLAEAIKKIPMPDKFEDVLNKIMEKTDVIDAGHESIDGNRKIWDAVSKIIPLQ</sequence>